<gene>
    <name evidence="1" type="ORF">M9H77_25444</name>
</gene>
<evidence type="ECO:0000313" key="1">
    <source>
        <dbReference type="EMBL" id="KAI5656651.1"/>
    </source>
</evidence>
<comment type="caution">
    <text evidence="1">The sequence shown here is derived from an EMBL/GenBank/DDBJ whole genome shotgun (WGS) entry which is preliminary data.</text>
</comment>
<dbReference type="Proteomes" id="UP001060085">
    <property type="component" value="Linkage Group LG06"/>
</dbReference>
<sequence>MAFRAAAATLRSGRPLYRSLSSIGTLTTCSSVTSSATFAYHSSFSSHLHHPSLFLRNYPWVWPSTAAFHSLTDTRYPKRRPSDKPRRKRAGLRPPGPYAWVKVVPGEPILPNQPNEGSVKRRNEKKRIKQHRAFILAEKKKRKAQLQEAKRKKEIKRRERKMAAVQREREWAERLKELQQLGEEKKAAMA</sequence>
<protein>
    <submittedName>
        <fullName evidence="1">Uncharacterized protein</fullName>
    </submittedName>
</protein>
<name>A0ACC0A7A9_CATRO</name>
<keyword evidence="2" id="KW-1185">Reference proteome</keyword>
<proteinExistence type="predicted"/>
<accession>A0ACC0A7A9</accession>
<evidence type="ECO:0000313" key="2">
    <source>
        <dbReference type="Proteomes" id="UP001060085"/>
    </source>
</evidence>
<dbReference type="EMBL" id="CM044706">
    <property type="protein sequence ID" value="KAI5656651.1"/>
    <property type="molecule type" value="Genomic_DNA"/>
</dbReference>
<reference evidence="2" key="1">
    <citation type="journal article" date="2023" name="Nat. Plants">
        <title>Single-cell RNA sequencing provides a high-resolution roadmap for understanding the multicellular compartmentation of specialized metabolism.</title>
        <authorList>
            <person name="Sun S."/>
            <person name="Shen X."/>
            <person name="Li Y."/>
            <person name="Li Y."/>
            <person name="Wang S."/>
            <person name="Li R."/>
            <person name="Zhang H."/>
            <person name="Shen G."/>
            <person name="Guo B."/>
            <person name="Wei J."/>
            <person name="Xu J."/>
            <person name="St-Pierre B."/>
            <person name="Chen S."/>
            <person name="Sun C."/>
        </authorList>
    </citation>
    <scope>NUCLEOTIDE SEQUENCE [LARGE SCALE GENOMIC DNA]</scope>
</reference>
<organism evidence="1 2">
    <name type="scientific">Catharanthus roseus</name>
    <name type="common">Madagascar periwinkle</name>
    <name type="synonym">Vinca rosea</name>
    <dbReference type="NCBI Taxonomy" id="4058"/>
    <lineage>
        <taxon>Eukaryota</taxon>
        <taxon>Viridiplantae</taxon>
        <taxon>Streptophyta</taxon>
        <taxon>Embryophyta</taxon>
        <taxon>Tracheophyta</taxon>
        <taxon>Spermatophyta</taxon>
        <taxon>Magnoliopsida</taxon>
        <taxon>eudicotyledons</taxon>
        <taxon>Gunneridae</taxon>
        <taxon>Pentapetalae</taxon>
        <taxon>asterids</taxon>
        <taxon>lamiids</taxon>
        <taxon>Gentianales</taxon>
        <taxon>Apocynaceae</taxon>
        <taxon>Rauvolfioideae</taxon>
        <taxon>Vinceae</taxon>
        <taxon>Catharanthinae</taxon>
        <taxon>Catharanthus</taxon>
    </lineage>
</organism>